<evidence type="ECO:0000313" key="2">
    <source>
        <dbReference type="Proteomes" id="UP000516361"/>
    </source>
</evidence>
<dbReference type="Proteomes" id="UP000516361">
    <property type="component" value="Chromosome"/>
</dbReference>
<proteinExistence type="predicted"/>
<dbReference type="InParanoid" id="A0A7G1G616"/>
<dbReference type="AlphaFoldDB" id="A0A7G1G616"/>
<organism evidence="1 2">
    <name type="scientific">Tepiditoga spiralis</name>
    <dbReference type="NCBI Taxonomy" id="2108365"/>
    <lineage>
        <taxon>Bacteria</taxon>
        <taxon>Thermotogati</taxon>
        <taxon>Thermotogota</taxon>
        <taxon>Thermotogae</taxon>
        <taxon>Petrotogales</taxon>
        <taxon>Petrotogaceae</taxon>
        <taxon>Tepiditoga</taxon>
    </lineage>
</organism>
<accession>A0A7G1G616</accession>
<gene>
    <name evidence="1" type="ORF">OSSY52_21910</name>
</gene>
<evidence type="ECO:0000313" key="1">
    <source>
        <dbReference type="EMBL" id="BBE32050.1"/>
    </source>
</evidence>
<keyword evidence="2" id="KW-1185">Reference proteome</keyword>
<protein>
    <submittedName>
        <fullName evidence="1">Uncharacterized protein</fullName>
    </submittedName>
</protein>
<dbReference type="EMBL" id="AP018712">
    <property type="protein sequence ID" value="BBE32050.1"/>
    <property type="molecule type" value="Genomic_DNA"/>
</dbReference>
<reference evidence="1 2" key="1">
    <citation type="submission" date="2018-06" db="EMBL/GenBank/DDBJ databases">
        <title>Genome sequencing of Oceanotoga sp. sy52.</title>
        <authorList>
            <person name="Mori K."/>
        </authorList>
    </citation>
    <scope>NUCLEOTIDE SEQUENCE [LARGE SCALE GENOMIC DNA]</scope>
    <source>
        <strain evidence="2">sy52</strain>
    </source>
</reference>
<dbReference type="KEGG" id="ocy:OSSY52_21910"/>
<name>A0A7G1G616_9BACT</name>
<sequence>MAFRLYITFKFIPILDKRPFPEYSIEKAIIADIGGKKKGINNEFSITLESIFLFLDT</sequence>